<evidence type="ECO:0000256" key="1">
    <source>
        <dbReference type="ARBA" id="ARBA00004141"/>
    </source>
</evidence>
<dbReference type="Pfam" id="PF07690">
    <property type="entry name" value="MFS_1"/>
    <property type="match status" value="1"/>
</dbReference>
<comment type="caution">
    <text evidence="7">The sequence shown here is derived from an EMBL/GenBank/DDBJ whole genome shotgun (WGS) entry which is preliminary data.</text>
</comment>
<dbReference type="SUPFAM" id="SSF103473">
    <property type="entry name" value="MFS general substrate transporter"/>
    <property type="match status" value="1"/>
</dbReference>
<name>A0AAE0JR53_9PEZI</name>
<dbReference type="PANTHER" id="PTHR23507:SF1">
    <property type="entry name" value="FI18259P1-RELATED"/>
    <property type="match status" value="1"/>
</dbReference>
<evidence type="ECO:0000256" key="4">
    <source>
        <dbReference type="ARBA" id="ARBA00023136"/>
    </source>
</evidence>
<feature type="transmembrane region" description="Helical" evidence="6">
    <location>
        <begin position="248"/>
        <end position="268"/>
    </location>
</feature>
<proteinExistence type="predicted"/>
<dbReference type="GO" id="GO:0022857">
    <property type="term" value="F:transmembrane transporter activity"/>
    <property type="evidence" value="ECO:0007669"/>
    <property type="project" value="InterPro"/>
</dbReference>
<sequence>MDPSEDNDNPTEQTTLLSRSPSPFPISQEDQKKPASQLWPTLLTVASLALLFNMGLHIATAPSLAILQGIICKNYYEQGITDSIGVGLGGGGMEGLLLPPKTNFEDDDWCKIGPVQSQVAEVSAWKDVFEILPAVALAIPWGILTDRIGRKKVLLLALFGMLLNEAWVRLVYWFSDIFPVRAVWFGGLFQAIGAGSTTFTSIAYVLVADVCPAEQRSTAFGYLLASTIVSRFVFVPIGGALISVDPWLAMWLGFLVQVIGFIVAAFFVQETLPPPASDSDPSSPSQSEPFTADSFTTESVTKPKTVKQHVEHYLEKVKEAGAWTLQNPKIVLLLLCFWLYMMGEQAEMLLMIQYASKRLGWSFGKASLLPSLGALTNLLTLTTLLPYLSILFSHSSPSSRFRIMSEPAKDYLLAQILATLLTLGCLLIALPLPHFGFLTSGEVLYSAGAALSVPLRSLITNLVDARHRGTLYTVISVVTYGATSVGRPVAAGLFSVGLKMGDGMQWMGMPFAVAGVMFAVCLGVVSFSALGRGEGRETTVGEEEGAQGVEGERVEVEGERYRD</sequence>
<reference evidence="7" key="1">
    <citation type="journal article" date="2023" name="Mol. Phylogenet. Evol.">
        <title>Genome-scale phylogeny and comparative genomics of the fungal order Sordariales.</title>
        <authorList>
            <person name="Hensen N."/>
            <person name="Bonometti L."/>
            <person name="Westerberg I."/>
            <person name="Brannstrom I.O."/>
            <person name="Guillou S."/>
            <person name="Cros-Aarteil S."/>
            <person name="Calhoun S."/>
            <person name="Haridas S."/>
            <person name="Kuo A."/>
            <person name="Mondo S."/>
            <person name="Pangilinan J."/>
            <person name="Riley R."/>
            <person name="LaButti K."/>
            <person name="Andreopoulos B."/>
            <person name="Lipzen A."/>
            <person name="Chen C."/>
            <person name="Yan M."/>
            <person name="Daum C."/>
            <person name="Ng V."/>
            <person name="Clum A."/>
            <person name="Steindorff A."/>
            <person name="Ohm R.A."/>
            <person name="Martin F."/>
            <person name="Silar P."/>
            <person name="Natvig D.O."/>
            <person name="Lalanne C."/>
            <person name="Gautier V."/>
            <person name="Ament-Velasquez S.L."/>
            <person name="Kruys A."/>
            <person name="Hutchinson M.I."/>
            <person name="Powell A.J."/>
            <person name="Barry K."/>
            <person name="Miller A.N."/>
            <person name="Grigoriev I.V."/>
            <person name="Debuchy R."/>
            <person name="Gladieux P."/>
            <person name="Hiltunen Thoren M."/>
            <person name="Johannesson H."/>
        </authorList>
    </citation>
    <scope>NUCLEOTIDE SEQUENCE</scope>
    <source>
        <strain evidence="7">CBS 560.94</strain>
    </source>
</reference>
<dbReference type="InterPro" id="IPR011701">
    <property type="entry name" value="MFS"/>
</dbReference>
<dbReference type="Proteomes" id="UP001278500">
    <property type="component" value="Unassembled WGS sequence"/>
</dbReference>
<dbReference type="RefSeq" id="XP_062687549.1">
    <property type="nucleotide sequence ID" value="XM_062829371.1"/>
</dbReference>
<feature type="transmembrane region" description="Helical" evidence="6">
    <location>
        <begin position="153"/>
        <end position="172"/>
    </location>
</feature>
<protein>
    <submittedName>
        <fullName evidence="7">Major facilitator superfamily domain-containing protein</fullName>
    </submittedName>
</protein>
<evidence type="ECO:0000313" key="7">
    <source>
        <dbReference type="EMBL" id="KAK3356172.1"/>
    </source>
</evidence>
<keyword evidence="2 6" id="KW-0812">Transmembrane</keyword>
<evidence type="ECO:0000256" key="5">
    <source>
        <dbReference type="SAM" id="MobiDB-lite"/>
    </source>
</evidence>
<dbReference type="GO" id="GO:0016020">
    <property type="term" value="C:membrane"/>
    <property type="evidence" value="ECO:0007669"/>
    <property type="project" value="UniProtKB-SubCell"/>
</dbReference>
<reference evidence="7" key="2">
    <citation type="submission" date="2023-06" db="EMBL/GenBank/DDBJ databases">
        <authorList>
            <consortium name="Lawrence Berkeley National Laboratory"/>
            <person name="Haridas S."/>
            <person name="Hensen N."/>
            <person name="Bonometti L."/>
            <person name="Westerberg I."/>
            <person name="Brannstrom I.O."/>
            <person name="Guillou S."/>
            <person name="Cros-Aarteil S."/>
            <person name="Calhoun S."/>
            <person name="Kuo A."/>
            <person name="Mondo S."/>
            <person name="Pangilinan J."/>
            <person name="Riley R."/>
            <person name="Labutti K."/>
            <person name="Andreopoulos B."/>
            <person name="Lipzen A."/>
            <person name="Chen C."/>
            <person name="Yanf M."/>
            <person name="Daum C."/>
            <person name="Ng V."/>
            <person name="Clum A."/>
            <person name="Steindorff A."/>
            <person name="Ohm R."/>
            <person name="Martin F."/>
            <person name="Silar P."/>
            <person name="Natvig D."/>
            <person name="Lalanne C."/>
            <person name="Gautier V."/>
            <person name="Ament-Velasquez S.L."/>
            <person name="Kruys A."/>
            <person name="Hutchinson M.I."/>
            <person name="Powell A.J."/>
            <person name="Barry K."/>
            <person name="Miller A.N."/>
            <person name="Grigoriev I.V."/>
            <person name="Debuchy R."/>
            <person name="Gladieux P."/>
            <person name="Thoren M.H."/>
            <person name="Johannesson H."/>
        </authorList>
    </citation>
    <scope>NUCLEOTIDE SEQUENCE</scope>
    <source>
        <strain evidence="7">CBS 560.94</strain>
    </source>
</reference>
<feature type="compositionally biased region" description="Basic and acidic residues" evidence="5">
    <location>
        <begin position="550"/>
        <end position="563"/>
    </location>
</feature>
<dbReference type="GeneID" id="87866525"/>
<dbReference type="InterPro" id="IPR036259">
    <property type="entry name" value="MFS_trans_sf"/>
</dbReference>
<evidence type="ECO:0000256" key="3">
    <source>
        <dbReference type="ARBA" id="ARBA00022989"/>
    </source>
</evidence>
<feature type="compositionally biased region" description="Low complexity" evidence="5">
    <location>
        <begin position="277"/>
        <end position="289"/>
    </location>
</feature>
<evidence type="ECO:0000256" key="2">
    <source>
        <dbReference type="ARBA" id="ARBA00022692"/>
    </source>
</evidence>
<evidence type="ECO:0000313" key="8">
    <source>
        <dbReference type="Proteomes" id="UP001278500"/>
    </source>
</evidence>
<keyword evidence="8" id="KW-1185">Reference proteome</keyword>
<keyword evidence="3 6" id="KW-1133">Transmembrane helix</keyword>
<feature type="transmembrane region" description="Helical" evidence="6">
    <location>
        <begin position="471"/>
        <end position="494"/>
    </location>
</feature>
<feature type="transmembrane region" description="Helical" evidence="6">
    <location>
        <begin position="412"/>
        <end position="431"/>
    </location>
</feature>
<feature type="transmembrane region" description="Helical" evidence="6">
    <location>
        <begin position="506"/>
        <end position="530"/>
    </location>
</feature>
<feature type="compositionally biased region" description="Polar residues" evidence="5">
    <location>
        <begin position="293"/>
        <end position="302"/>
    </location>
</feature>
<dbReference type="PANTHER" id="PTHR23507">
    <property type="entry name" value="ZGC:174356"/>
    <property type="match status" value="1"/>
</dbReference>
<accession>A0AAE0JR53</accession>
<organism evidence="7 8">
    <name type="scientific">Neurospora tetraspora</name>
    <dbReference type="NCBI Taxonomy" id="94610"/>
    <lineage>
        <taxon>Eukaryota</taxon>
        <taxon>Fungi</taxon>
        <taxon>Dikarya</taxon>
        <taxon>Ascomycota</taxon>
        <taxon>Pezizomycotina</taxon>
        <taxon>Sordariomycetes</taxon>
        <taxon>Sordariomycetidae</taxon>
        <taxon>Sordariales</taxon>
        <taxon>Sordariaceae</taxon>
        <taxon>Neurospora</taxon>
    </lineage>
</organism>
<feature type="transmembrane region" description="Helical" evidence="6">
    <location>
        <begin position="372"/>
        <end position="392"/>
    </location>
</feature>
<dbReference type="EMBL" id="JAUEPP010000001">
    <property type="protein sequence ID" value="KAK3356172.1"/>
    <property type="molecule type" value="Genomic_DNA"/>
</dbReference>
<evidence type="ECO:0000256" key="6">
    <source>
        <dbReference type="SAM" id="Phobius"/>
    </source>
</evidence>
<feature type="transmembrane region" description="Helical" evidence="6">
    <location>
        <begin position="38"/>
        <end position="59"/>
    </location>
</feature>
<feature type="compositionally biased region" description="Polar residues" evidence="5">
    <location>
        <begin position="10"/>
        <end position="21"/>
    </location>
</feature>
<feature type="transmembrane region" description="Helical" evidence="6">
    <location>
        <begin position="184"/>
        <end position="207"/>
    </location>
</feature>
<feature type="region of interest" description="Disordered" evidence="5">
    <location>
        <begin position="275"/>
        <end position="303"/>
    </location>
</feature>
<gene>
    <name evidence="7" type="ORF">B0H65DRAFT_545380</name>
</gene>
<dbReference type="AlphaFoldDB" id="A0AAE0JR53"/>
<feature type="region of interest" description="Disordered" evidence="5">
    <location>
        <begin position="1"/>
        <end position="32"/>
    </location>
</feature>
<keyword evidence="4 6" id="KW-0472">Membrane</keyword>
<feature type="region of interest" description="Disordered" evidence="5">
    <location>
        <begin position="536"/>
        <end position="563"/>
    </location>
</feature>
<comment type="subcellular location">
    <subcellularLocation>
        <location evidence="1">Membrane</location>
        <topology evidence="1">Multi-pass membrane protein</topology>
    </subcellularLocation>
</comment>
<dbReference type="Gene3D" id="1.20.1250.20">
    <property type="entry name" value="MFS general substrate transporter like domains"/>
    <property type="match status" value="1"/>
</dbReference>
<feature type="transmembrane region" description="Helical" evidence="6">
    <location>
        <begin position="330"/>
        <end position="352"/>
    </location>
</feature>
<feature type="transmembrane region" description="Helical" evidence="6">
    <location>
        <begin position="219"/>
        <end position="242"/>
    </location>
</feature>
<feature type="transmembrane region" description="Helical" evidence="6">
    <location>
        <begin position="443"/>
        <end position="459"/>
    </location>
</feature>